<evidence type="ECO:0000313" key="3">
    <source>
        <dbReference type="EMBL" id="KAK4215809.1"/>
    </source>
</evidence>
<dbReference type="AlphaFoldDB" id="A0AAN6YAP9"/>
<accession>A0AAN6YAP9</accession>
<dbReference type="Proteomes" id="UP001301769">
    <property type="component" value="Unassembled WGS sequence"/>
</dbReference>
<name>A0AAN6YAP9_9PEZI</name>
<comment type="caution">
    <text evidence="3">The sequence shown here is derived from an EMBL/GenBank/DDBJ whole genome shotgun (WGS) entry which is preliminary data.</text>
</comment>
<keyword evidence="4" id="KW-1185">Reference proteome</keyword>
<feature type="region of interest" description="Disordered" evidence="2">
    <location>
        <begin position="355"/>
        <end position="393"/>
    </location>
</feature>
<sequence length="519" mass="58311">TPEVDAIEESLRQKYAVSLEAHSKEVKLWEDRQFAEQARFGPSSEFFADKTRFMNKYFLDSNGNPDRSKTVKPILIKCDAGTVQSAITKIPGLVAHGWRDCGFYIGSKTLLGWETEMDRAVEHEFLKVASSTPPDLTGILVPGPQDYDIATTEGNLDFNRFLQKYFPADMDGVASAKKSSTPIRLLPHFDNGHLLAEAATRIANLHVHQVKGRYNKISTIIGRDATEIRAEIVRIEKDKEEYDLRMKEEEQRYEKERAARELEQEKEDWERASKPHREYIASCKPKPGPLTLHDLTGSWIVRGEKELASREQGVLSLEISPVKSTHGVIASFEFGCVAGTMLLGLSRRSVDLLREEQPKRDGESDDLDDESDDTEKSTRANISGGPSAGQKRELGAVADPWGVQAAMAKRQKIKAEYHDDTGPLTAAPTLGAFDEVCSDTNWYYPEKCKKDENLGYFDFDSSKVSAKGAFVLKGWWGAEGQPLSLFKVADRPKSRFSDGSDATPHEWYMYDGRGRGTWW</sequence>
<evidence type="ECO:0000256" key="1">
    <source>
        <dbReference type="SAM" id="Coils"/>
    </source>
</evidence>
<gene>
    <name evidence="3" type="ORF">QBC37DRAFT_281023</name>
</gene>
<protein>
    <submittedName>
        <fullName evidence="3">Uncharacterized protein</fullName>
    </submittedName>
</protein>
<dbReference type="EMBL" id="MU858076">
    <property type="protein sequence ID" value="KAK4215809.1"/>
    <property type="molecule type" value="Genomic_DNA"/>
</dbReference>
<reference evidence="3" key="2">
    <citation type="submission" date="2023-05" db="EMBL/GenBank/DDBJ databases">
        <authorList>
            <consortium name="Lawrence Berkeley National Laboratory"/>
            <person name="Steindorff A."/>
            <person name="Hensen N."/>
            <person name="Bonometti L."/>
            <person name="Westerberg I."/>
            <person name="Brannstrom I.O."/>
            <person name="Guillou S."/>
            <person name="Cros-Aarteil S."/>
            <person name="Calhoun S."/>
            <person name="Haridas S."/>
            <person name="Kuo A."/>
            <person name="Mondo S."/>
            <person name="Pangilinan J."/>
            <person name="Riley R."/>
            <person name="Labutti K."/>
            <person name="Andreopoulos B."/>
            <person name="Lipzen A."/>
            <person name="Chen C."/>
            <person name="Yanf M."/>
            <person name="Daum C."/>
            <person name="Ng V."/>
            <person name="Clum A."/>
            <person name="Ohm R."/>
            <person name="Martin F."/>
            <person name="Silar P."/>
            <person name="Natvig D."/>
            <person name="Lalanne C."/>
            <person name="Gautier V."/>
            <person name="Ament-Velasquez S.L."/>
            <person name="Kruys A."/>
            <person name="Hutchinson M.I."/>
            <person name="Powell A.J."/>
            <person name="Barry K."/>
            <person name="Miller A.N."/>
            <person name="Grigoriev I.V."/>
            <person name="Debuchy R."/>
            <person name="Gladieux P."/>
            <person name="Thoren M.H."/>
            <person name="Johannesson H."/>
        </authorList>
    </citation>
    <scope>NUCLEOTIDE SEQUENCE</scope>
    <source>
        <strain evidence="3">PSN293</strain>
    </source>
</reference>
<feature type="coiled-coil region" evidence="1">
    <location>
        <begin position="225"/>
        <end position="272"/>
    </location>
</feature>
<reference evidence="3" key="1">
    <citation type="journal article" date="2023" name="Mol. Phylogenet. Evol.">
        <title>Genome-scale phylogeny and comparative genomics of the fungal order Sordariales.</title>
        <authorList>
            <person name="Hensen N."/>
            <person name="Bonometti L."/>
            <person name="Westerberg I."/>
            <person name="Brannstrom I.O."/>
            <person name="Guillou S."/>
            <person name="Cros-Aarteil S."/>
            <person name="Calhoun S."/>
            <person name="Haridas S."/>
            <person name="Kuo A."/>
            <person name="Mondo S."/>
            <person name="Pangilinan J."/>
            <person name="Riley R."/>
            <person name="LaButti K."/>
            <person name="Andreopoulos B."/>
            <person name="Lipzen A."/>
            <person name="Chen C."/>
            <person name="Yan M."/>
            <person name="Daum C."/>
            <person name="Ng V."/>
            <person name="Clum A."/>
            <person name="Steindorff A."/>
            <person name="Ohm R.A."/>
            <person name="Martin F."/>
            <person name="Silar P."/>
            <person name="Natvig D.O."/>
            <person name="Lalanne C."/>
            <person name="Gautier V."/>
            <person name="Ament-Velasquez S.L."/>
            <person name="Kruys A."/>
            <person name="Hutchinson M.I."/>
            <person name="Powell A.J."/>
            <person name="Barry K."/>
            <person name="Miller A.N."/>
            <person name="Grigoriev I.V."/>
            <person name="Debuchy R."/>
            <person name="Gladieux P."/>
            <person name="Hiltunen Thoren M."/>
            <person name="Johannesson H."/>
        </authorList>
    </citation>
    <scope>NUCLEOTIDE SEQUENCE</scope>
    <source>
        <strain evidence="3">PSN293</strain>
    </source>
</reference>
<keyword evidence="1" id="KW-0175">Coiled coil</keyword>
<feature type="compositionally biased region" description="Acidic residues" evidence="2">
    <location>
        <begin position="363"/>
        <end position="373"/>
    </location>
</feature>
<organism evidence="3 4">
    <name type="scientific">Rhypophila decipiens</name>
    <dbReference type="NCBI Taxonomy" id="261697"/>
    <lineage>
        <taxon>Eukaryota</taxon>
        <taxon>Fungi</taxon>
        <taxon>Dikarya</taxon>
        <taxon>Ascomycota</taxon>
        <taxon>Pezizomycotina</taxon>
        <taxon>Sordariomycetes</taxon>
        <taxon>Sordariomycetidae</taxon>
        <taxon>Sordariales</taxon>
        <taxon>Naviculisporaceae</taxon>
        <taxon>Rhypophila</taxon>
    </lineage>
</organism>
<feature type="non-terminal residue" evidence="3">
    <location>
        <position position="1"/>
    </location>
</feature>
<proteinExistence type="predicted"/>
<evidence type="ECO:0000256" key="2">
    <source>
        <dbReference type="SAM" id="MobiDB-lite"/>
    </source>
</evidence>
<evidence type="ECO:0000313" key="4">
    <source>
        <dbReference type="Proteomes" id="UP001301769"/>
    </source>
</evidence>